<evidence type="ECO:0000313" key="1">
    <source>
        <dbReference type="EMBL" id="TNN73003.1"/>
    </source>
</evidence>
<name>A0A4Z2I752_9TELE</name>
<dbReference type="Proteomes" id="UP000314294">
    <property type="component" value="Unassembled WGS sequence"/>
</dbReference>
<comment type="caution">
    <text evidence="1">The sequence shown here is derived from an EMBL/GenBank/DDBJ whole genome shotgun (WGS) entry which is preliminary data.</text>
</comment>
<gene>
    <name evidence="1" type="ORF">EYF80_016793</name>
</gene>
<accession>A0A4Z2I752</accession>
<reference evidence="1 2" key="1">
    <citation type="submission" date="2019-03" db="EMBL/GenBank/DDBJ databases">
        <title>First draft genome of Liparis tanakae, snailfish: a comprehensive survey of snailfish specific genes.</title>
        <authorList>
            <person name="Kim W."/>
            <person name="Song I."/>
            <person name="Jeong J.-H."/>
            <person name="Kim D."/>
            <person name="Kim S."/>
            <person name="Ryu S."/>
            <person name="Song J.Y."/>
            <person name="Lee S.K."/>
        </authorList>
    </citation>
    <scope>NUCLEOTIDE SEQUENCE [LARGE SCALE GENOMIC DNA]</scope>
    <source>
        <tissue evidence="1">Muscle</tissue>
    </source>
</reference>
<proteinExistence type="predicted"/>
<evidence type="ECO:0000313" key="2">
    <source>
        <dbReference type="Proteomes" id="UP000314294"/>
    </source>
</evidence>
<sequence length="188" mass="20538">MMLTEKAELVLRTKHGAIYGYTEILLYPRHTLCRKVTPAQRRGLQPNVCGQHCAVSQATRQQALRLSPPQVEHWTIHYLSYYLCIQEKGKQAVQRAGPAVTNKQTFWGCGIITVHGPEALAPGVCQLGNASLLPWQVRPGSKAAPADCSFGRPGSILLGGPLSGAPTKGAVYRLVLQAFPNTFERHQA</sequence>
<organism evidence="1 2">
    <name type="scientific">Liparis tanakae</name>
    <name type="common">Tanaka's snailfish</name>
    <dbReference type="NCBI Taxonomy" id="230148"/>
    <lineage>
        <taxon>Eukaryota</taxon>
        <taxon>Metazoa</taxon>
        <taxon>Chordata</taxon>
        <taxon>Craniata</taxon>
        <taxon>Vertebrata</taxon>
        <taxon>Euteleostomi</taxon>
        <taxon>Actinopterygii</taxon>
        <taxon>Neopterygii</taxon>
        <taxon>Teleostei</taxon>
        <taxon>Neoteleostei</taxon>
        <taxon>Acanthomorphata</taxon>
        <taxon>Eupercaria</taxon>
        <taxon>Perciformes</taxon>
        <taxon>Cottioidei</taxon>
        <taxon>Cottales</taxon>
        <taxon>Liparidae</taxon>
        <taxon>Liparis</taxon>
    </lineage>
</organism>
<keyword evidence="2" id="KW-1185">Reference proteome</keyword>
<protein>
    <submittedName>
        <fullName evidence="1">Uncharacterized protein</fullName>
    </submittedName>
</protein>
<dbReference type="EMBL" id="SRLO01000130">
    <property type="protein sequence ID" value="TNN73003.1"/>
    <property type="molecule type" value="Genomic_DNA"/>
</dbReference>
<dbReference type="AlphaFoldDB" id="A0A4Z2I752"/>